<proteinExistence type="predicted"/>
<organism evidence="1 2">
    <name type="scientific">Panagrolaimus sp. PS1159</name>
    <dbReference type="NCBI Taxonomy" id="55785"/>
    <lineage>
        <taxon>Eukaryota</taxon>
        <taxon>Metazoa</taxon>
        <taxon>Ecdysozoa</taxon>
        <taxon>Nematoda</taxon>
        <taxon>Chromadorea</taxon>
        <taxon>Rhabditida</taxon>
        <taxon>Tylenchina</taxon>
        <taxon>Panagrolaimomorpha</taxon>
        <taxon>Panagrolaimoidea</taxon>
        <taxon>Panagrolaimidae</taxon>
        <taxon>Panagrolaimus</taxon>
    </lineage>
</organism>
<evidence type="ECO:0000313" key="1">
    <source>
        <dbReference type="Proteomes" id="UP000887580"/>
    </source>
</evidence>
<accession>A0AC35GCX4</accession>
<dbReference type="WBParaSite" id="PS1159_v2.g381.t1">
    <property type="protein sequence ID" value="PS1159_v2.g381.t1"/>
    <property type="gene ID" value="PS1159_v2.g381"/>
</dbReference>
<reference evidence="2" key="1">
    <citation type="submission" date="2022-11" db="UniProtKB">
        <authorList>
            <consortium name="WormBaseParasite"/>
        </authorList>
    </citation>
    <scope>IDENTIFICATION</scope>
</reference>
<dbReference type="Proteomes" id="UP000887580">
    <property type="component" value="Unplaced"/>
</dbReference>
<protein>
    <submittedName>
        <fullName evidence="2">Mediator of RNA polymerase II transcription subunit 20</fullName>
    </submittedName>
</protein>
<sequence>MHGLVWIVEINESLKSIKERIIKNGAIPVRPFHVDYLCYRPKNKAQGIRPVSLFHHSAYPASSFLLSSPCLETGKMAKCIADRGFDLILLKLKSGLEADNSGYFESDGMEYIHGDFKIRVGAASMANSKFKGITLEVEYVPFALVEYGIDFLMEYTHALINDGIKRQSTHLKYLMDKKDQYSPLDTMQQYKEIFTEMRNRTKIIGENFTTLKTCGHVFHYDCVEQWVTRSKSCPVCRIKTHSNQMLKLFFEQVPTIDVEKLVIENQKLLTKLEENQRMTEELKYDTLQKQLIETIVEKEEYERNLKVEKQFHKRILKSMKKESSNCTIDLTYSPPKIPRKKRSKRTESSGAAPKDAKDSESKDQPAKEADELEKE</sequence>
<evidence type="ECO:0000313" key="2">
    <source>
        <dbReference type="WBParaSite" id="PS1159_v2.g381.t1"/>
    </source>
</evidence>
<name>A0AC35GCX4_9BILA</name>